<organism evidence="2 3">
    <name type="scientific">Macrostomum lignano</name>
    <dbReference type="NCBI Taxonomy" id="282301"/>
    <lineage>
        <taxon>Eukaryota</taxon>
        <taxon>Metazoa</taxon>
        <taxon>Spiralia</taxon>
        <taxon>Lophotrochozoa</taxon>
        <taxon>Platyhelminthes</taxon>
        <taxon>Rhabditophora</taxon>
        <taxon>Macrostomorpha</taxon>
        <taxon>Macrostomida</taxon>
        <taxon>Macrostomidae</taxon>
        <taxon>Macrostomum</taxon>
    </lineage>
</organism>
<feature type="compositionally biased region" description="Low complexity" evidence="1">
    <location>
        <begin position="20"/>
        <end position="33"/>
    </location>
</feature>
<accession>A0A1I8GXS1</accession>
<evidence type="ECO:0000313" key="2">
    <source>
        <dbReference type="Proteomes" id="UP000095280"/>
    </source>
</evidence>
<reference evidence="3" key="1">
    <citation type="submission" date="2016-11" db="UniProtKB">
        <authorList>
            <consortium name="WormBaseParasite"/>
        </authorList>
    </citation>
    <scope>IDENTIFICATION</scope>
</reference>
<protein>
    <submittedName>
        <fullName evidence="3">Uncharacterized protein</fullName>
    </submittedName>
</protein>
<proteinExistence type="predicted"/>
<evidence type="ECO:0000256" key="1">
    <source>
        <dbReference type="SAM" id="MobiDB-lite"/>
    </source>
</evidence>
<feature type="region of interest" description="Disordered" evidence="1">
    <location>
        <begin position="1"/>
        <end position="35"/>
    </location>
</feature>
<dbReference type="Proteomes" id="UP000095280">
    <property type="component" value="Unplaced"/>
</dbReference>
<dbReference type="AlphaFoldDB" id="A0A1I8GXS1"/>
<sequence>MERISKGLSNQGLQKERRSQQSSGDTSSTSARASVHEYAIVVTPAVPTSSEYVEVVGTKDGA</sequence>
<name>A0A1I8GXS1_9PLAT</name>
<dbReference type="WBParaSite" id="maker-uti_cns_0003576-snap-gene-0.10-mRNA-1">
    <property type="protein sequence ID" value="maker-uti_cns_0003576-snap-gene-0.10-mRNA-1"/>
    <property type="gene ID" value="maker-uti_cns_0003576-snap-gene-0.10"/>
</dbReference>
<keyword evidence="2" id="KW-1185">Reference proteome</keyword>
<evidence type="ECO:0000313" key="3">
    <source>
        <dbReference type="WBParaSite" id="maker-uti_cns_0003576-snap-gene-0.10-mRNA-1"/>
    </source>
</evidence>